<dbReference type="InterPro" id="IPR020846">
    <property type="entry name" value="MFS_dom"/>
</dbReference>
<feature type="transmembrane region" description="Helical" evidence="7">
    <location>
        <begin position="231"/>
        <end position="251"/>
    </location>
</feature>
<proteinExistence type="predicted"/>
<reference evidence="11 12" key="1">
    <citation type="submission" date="2019-10" db="EMBL/GenBank/DDBJ databases">
        <authorList>
            <person name="Dong K."/>
        </authorList>
    </citation>
    <scope>NUCLEOTIDE SEQUENCE [LARGE SCALE GENOMIC DNA]</scope>
    <source>
        <strain evidence="10">Dk386</strain>
        <strain evidence="11">dk386</strain>
        <strain evidence="12">dk771</strain>
        <strain evidence="9">Dk771</strain>
    </source>
</reference>
<evidence type="ECO:0000256" key="2">
    <source>
        <dbReference type="ARBA" id="ARBA00022448"/>
    </source>
</evidence>
<dbReference type="EMBL" id="WITK01000022">
    <property type="protein sequence ID" value="MQW93057.1"/>
    <property type="molecule type" value="Genomic_DNA"/>
</dbReference>
<evidence type="ECO:0000256" key="4">
    <source>
        <dbReference type="ARBA" id="ARBA00022692"/>
    </source>
</evidence>
<evidence type="ECO:0000256" key="1">
    <source>
        <dbReference type="ARBA" id="ARBA00004651"/>
    </source>
</evidence>
<dbReference type="Proteomes" id="UP000480556">
    <property type="component" value="Unassembled WGS sequence"/>
</dbReference>
<feature type="transmembrane region" description="Helical" evidence="7">
    <location>
        <begin position="64"/>
        <end position="86"/>
    </location>
</feature>
<evidence type="ECO:0000259" key="8">
    <source>
        <dbReference type="PROSITE" id="PS50850"/>
    </source>
</evidence>
<dbReference type="InterPro" id="IPR011701">
    <property type="entry name" value="MFS"/>
</dbReference>
<dbReference type="AlphaFoldDB" id="A0A5Q0P6B7"/>
<dbReference type="EMBL" id="CP045650">
    <property type="protein sequence ID" value="QGA12356.1"/>
    <property type="molecule type" value="Genomic_DNA"/>
</dbReference>
<feature type="domain" description="Major facilitator superfamily (MFS) profile" evidence="8">
    <location>
        <begin position="1"/>
        <end position="379"/>
    </location>
</feature>
<dbReference type="InterPro" id="IPR050171">
    <property type="entry name" value="MFS_Transporters"/>
</dbReference>
<evidence type="ECO:0000313" key="12">
    <source>
        <dbReference type="Proteomes" id="UP000480556"/>
    </source>
</evidence>
<keyword evidence="2" id="KW-0813">Transport</keyword>
<evidence type="ECO:0000256" key="7">
    <source>
        <dbReference type="SAM" id="Phobius"/>
    </source>
</evidence>
<dbReference type="Proteomes" id="UP000327478">
    <property type="component" value="Chromosome"/>
</dbReference>
<accession>A0A5Q0P6B7</accession>
<evidence type="ECO:0000313" key="9">
    <source>
        <dbReference type="EMBL" id="MQW93057.1"/>
    </source>
</evidence>
<evidence type="ECO:0000313" key="10">
    <source>
        <dbReference type="EMBL" id="QGA12356.1"/>
    </source>
</evidence>
<keyword evidence="3" id="KW-1003">Cell membrane</keyword>
<dbReference type="PANTHER" id="PTHR23517">
    <property type="entry name" value="RESISTANCE PROTEIN MDTM, PUTATIVE-RELATED-RELATED"/>
    <property type="match status" value="1"/>
</dbReference>
<dbReference type="RefSeq" id="WP_153373488.1">
    <property type="nucleotide sequence ID" value="NZ_CP045650.1"/>
</dbReference>
<gene>
    <name evidence="10" type="ORF">GFH30_13225</name>
    <name evidence="9" type="ORF">GHJ48_11760</name>
</gene>
<feature type="transmembrane region" description="Helical" evidence="7">
    <location>
        <begin position="32"/>
        <end position="52"/>
    </location>
</feature>
<dbReference type="GO" id="GO:0005886">
    <property type="term" value="C:plasma membrane"/>
    <property type="evidence" value="ECO:0007669"/>
    <property type="project" value="UniProtKB-SubCell"/>
</dbReference>
<dbReference type="PROSITE" id="PS50850">
    <property type="entry name" value="MFS"/>
    <property type="match status" value="1"/>
</dbReference>
<sequence length="388" mass="41700">MVSLTLIMGMIGTALASPLYPIYQEVWQLAPSQITYIFVAYMFGCLSTLLFFGRTSNSIGFLKTLKIGMLLVCFGLILSIFAQGAISLSLGRFVIGIASGLITTSALVGLMHTMPTKFQAASSQIISIITVIGFGLGPFVGGLIGQFSKYPLVMPYIPVTIGAVLCFIGLCRMQAPVFKAQPFSMAPKLERPKVEFNSTFAIVVMTAFCTFAAFSLFASLSPSFAREVLPWHGPLITGSSITVILIVSGLSQWCARHLKAVHCLSLGLFGMSMSLIVLALCMYLKISLLFFISAILFGIGHGIALMGAFGLIQVMTDSANRAAVTSTYLFCGYLGAIIPILLAGWCADHYGLSLSVILYCVIIATICFALWLTFKTILKSNALKKALD</sequence>
<dbReference type="PRINTS" id="PR01036">
    <property type="entry name" value="TCRTETB"/>
</dbReference>
<keyword evidence="4 7" id="KW-0812">Transmembrane</keyword>
<dbReference type="InterPro" id="IPR036259">
    <property type="entry name" value="MFS_trans_sf"/>
</dbReference>
<feature type="transmembrane region" description="Helical" evidence="7">
    <location>
        <begin position="156"/>
        <end position="175"/>
    </location>
</feature>
<feature type="transmembrane region" description="Helical" evidence="7">
    <location>
        <begin position="290"/>
        <end position="312"/>
    </location>
</feature>
<feature type="transmembrane region" description="Helical" evidence="7">
    <location>
        <begin position="351"/>
        <end position="374"/>
    </location>
</feature>
<dbReference type="SUPFAM" id="SSF103473">
    <property type="entry name" value="MFS general substrate transporter"/>
    <property type="match status" value="1"/>
</dbReference>
<evidence type="ECO:0000256" key="6">
    <source>
        <dbReference type="ARBA" id="ARBA00023136"/>
    </source>
</evidence>
<keyword evidence="5 7" id="KW-1133">Transmembrane helix</keyword>
<feature type="transmembrane region" description="Helical" evidence="7">
    <location>
        <begin position="324"/>
        <end position="345"/>
    </location>
</feature>
<feature type="transmembrane region" description="Helical" evidence="7">
    <location>
        <begin position="92"/>
        <end position="113"/>
    </location>
</feature>
<comment type="subcellular location">
    <subcellularLocation>
        <location evidence="1">Cell membrane</location>
        <topology evidence="1">Multi-pass membrane protein</topology>
    </subcellularLocation>
</comment>
<feature type="transmembrane region" description="Helical" evidence="7">
    <location>
        <begin position="125"/>
        <end position="144"/>
    </location>
</feature>
<keyword evidence="11" id="KW-1185">Reference proteome</keyword>
<evidence type="ECO:0000313" key="11">
    <source>
        <dbReference type="Proteomes" id="UP000327478"/>
    </source>
</evidence>
<dbReference type="GO" id="GO:0022857">
    <property type="term" value="F:transmembrane transporter activity"/>
    <property type="evidence" value="ECO:0007669"/>
    <property type="project" value="InterPro"/>
</dbReference>
<name>A0A5Q0P6B7_9GAMM</name>
<feature type="transmembrane region" description="Helical" evidence="7">
    <location>
        <begin position="196"/>
        <end position="219"/>
    </location>
</feature>
<dbReference type="PANTHER" id="PTHR23517:SF13">
    <property type="entry name" value="MAJOR FACILITATOR SUPERFAMILY MFS_1"/>
    <property type="match status" value="1"/>
</dbReference>
<feature type="transmembrane region" description="Helical" evidence="7">
    <location>
        <begin position="263"/>
        <end position="284"/>
    </location>
</feature>
<dbReference type="Gene3D" id="1.20.1250.20">
    <property type="entry name" value="MFS general substrate transporter like domains"/>
    <property type="match status" value="1"/>
</dbReference>
<protein>
    <submittedName>
        <fullName evidence="9">MFS transporter</fullName>
    </submittedName>
</protein>
<keyword evidence="6 7" id="KW-0472">Membrane</keyword>
<evidence type="ECO:0000256" key="3">
    <source>
        <dbReference type="ARBA" id="ARBA00022475"/>
    </source>
</evidence>
<organism evidence="9 12">
    <name type="scientific">Acinetobacter wanghuae</name>
    <dbReference type="NCBI Taxonomy" id="2662362"/>
    <lineage>
        <taxon>Bacteria</taxon>
        <taxon>Pseudomonadati</taxon>
        <taxon>Pseudomonadota</taxon>
        <taxon>Gammaproteobacteria</taxon>
        <taxon>Moraxellales</taxon>
        <taxon>Moraxellaceae</taxon>
        <taxon>Acinetobacter</taxon>
    </lineage>
</organism>
<dbReference type="Pfam" id="PF07690">
    <property type="entry name" value="MFS_1"/>
    <property type="match status" value="1"/>
</dbReference>
<evidence type="ECO:0000256" key="5">
    <source>
        <dbReference type="ARBA" id="ARBA00022989"/>
    </source>
</evidence>